<evidence type="ECO:0000313" key="2">
    <source>
        <dbReference type="Proteomes" id="UP001380953"/>
    </source>
</evidence>
<keyword evidence="1" id="KW-0418">Kinase</keyword>
<dbReference type="EMBL" id="JBBKAR010000056">
    <property type="protein sequence ID" value="MEJ8306479.1"/>
    <property type="molecule type" value="Genomic_DNA"/>
</dbReference>
<organism evidence="1 2">
    <name type="scientific">Saccharibacillus sacchari</name>
    <dbReference type="NCBI Taxonomy" id="456493"/>
    <lineage>
        <taxon>Bacteria</taxon>
        <taxon>Bacillati</taxon>
        <taxon>Bacillota</taxon>
        <taxon>Bacilli</taxon>
        <taxon>Bacillales</taxon>
        <taxon>Paenibacillaceae</taxon>
        <taxon>Saccharibacillus</taxon>
    </lineage>
</organism>
<keyword evidence="2" id="KW-1185">Reference proteome</keyword>
<reference evidence="1" key="1">
    <citation type="submission" date="2024-03" db="EMBL/GenBank/DDBJ databases">
        <title>Whole genome sequecning of epiphytes from Marcgravia umbellata leaves.</title>
        <authorList>
            <person name="Kumar G."/>
            <person name="Savka M.A."/>
        </authorList>
    </citation>
    <scope>NUCLEOTIDE SEQUENCE</scope>
    <source>
        <strain evidence="1">RIT_BL5</strain>
    </source>
</reference>
<proteinExistence type="predicted"/>
<sequence>MTVPRALTIAGSDSGGGAGIQADLKTFQELDVFGMSAITAVTAQNTLGVHGVYPMTPQAVVEQIDAVGQDLGVDALKTGMLFDAAIIEAVAGRIRAFGWNSLVVDPVMIAKGGAELLRAEAVEALKKHLLPLALVVTPNIPEAEALTGMKIRTLNDRREAAQRIADSGARTVVIKGGHAGEAGRIGQEPDANVRHDGLADPADRPVFAHASDERVVDLFYDGRDFYELSGPRIATRHTHGTGCTFSAAIAARLAAGAALAEAVHTARDFIQAAIESASALDLGAGHGPTDHGAYRRTNIILPS</sequence>
<keyword evidence="1" id="KW-0808">Transferase</keyword>
<dbReference type="EC" id="2.7.1.49" evidence="1"/>
<dbReference type="EC" id="2.7.4.7" evidence="1"/>
<gene>
    <name evidence="1" type="primary">thiD</name>
    <name evidence="1" type="ORF">WKI47_21440</name>
</gene>
<protein>
    <submittedName>
        <fullName evidence="1">Bifunctional hydroxymethylpyrimidine kinase/phosphomethylpyrimidine kinase</fullName>
        <ecNumber evidence="1">2.7.1.49</ecNumber>
        <ecNumber evidence="1">2.7.4.7</ecNumber>
    </submittedName>
</protein>
<evidence type="ECO:0000313" key="1">
    <source>
        <dbReference type="EMBL" id="MEJ8306479.1"/>
    </source>
</evidence>
<comment type="caution">
    <text evidence="1">The sequence shown here is derived from an EMBL/GenBank/DDBJ whole genome shotgun (WGS) entry which is preliminary data.</text>
</comment>
<name>A0ACC6PHV9_9BACL</name>
<accession>A0ACC6PHV9</accession>
<dbReference type="Proteomes" id="UP001380953">
    <property type="component" value="Unassembled WGS sequence"/>
</dbReference>